<sequence>MLCSHVAPTLIYYRDKPLNLNTRVGLLARDTMWGTDTSDRLQLHITKRRRMAYSVIIQVELQSLLTRHCYSECRAYTLSTIIGPDNYPGFIRLGSIESRFIASPYSSN</sequence>
<accession>A0A195D165</accession>
<organism evidence="1 2">
    <name type="scientific">Cyphomyrmex costatus</name>
    <dbReference type="NCBI Taxonomy" id="456900"/>
    <lineage>
        <taxon>Eukaryota</taxon>
        <taxon>Metazoa</taxon>
        <taxon>Ecdysozoa</taxon>
        <taxon>Arthropoda</taxon>
        <taxon>Hexapoda</taxon>
        <taxon>Insecta</taxon>
        <taxon>Pterygota</taxon>
        <taxon>Neoptera</taxon>
        <taxon>Endopterygota</taxon>
        <taxon>Hymenoptera</taxon>
        <taxon>Apocrita</taxon>
        <taxon>Aculeata</taxon>
        <taxon>Formicoidea</taxon>
        <taxon>Formicidae</taxon>
        <taxon>Myrmicinae</taxon>
        <taxon>Cyphomyrmex</taxon>
    </lineage>
</organism>
<gene>
    <name evidence="1" type="ORF">ALC62_02450</name>
</gene>
<evidence type="ECO:0000313" key="2">
    <source>
        <dbReference type="Proteomes" id="UP000078542"/>
    </source>
</evidence>
<evidence type="ECO:0000313" key="1">
    <source>
        <dbReference type="EMBL" id="KYN06596.1"/>
    </source>
</evidence>
<proteinExistence type="predicted"/>
<reference evidence="1 2" key="1">
    <citation type="submission" date="2016-03" db="EMBL/GenBank/DDBJ databases">
        <title>Cyphomyrmex costatus WGS genome.</title>
        <authorList>
            <person name="Nygaard S."/>
            <person name="Hu H."/>
            <person name="Boomsma J."/>
            <person name="Zhang G."/>
        </authorList>
    </citation>
    <scope>NUCLEOTIDE SEQUENCE [LARGE SCALE GENOMIC DNA]</scope>
    <source>
        <strain evidence="1">MS0001</strain>
        <tissue evidence="1">Whole body</tissue>
    </source>
</reference>
<dbReference type="Proteomes" id="UP000078542">
    <property type="component" value="Unassembled WGS sequence"/>
</dbReference>
<dbReference type="AlphaFoldDB" id="A0A195D165"/>
<dbReference type="EMBL" id="KQ976986">
    <property type="protein sequence ID" value="KYN06596.1"/>
    <property type="molecule type" value="Genomic_DNA"/>
</dbReference>
<keyword evidence="2" id="KW-1185">Reference proteome</keyword>
<name>A0A195D165_9HYME</name>
<protein>
    <submittedName>
        <fullName evidence="1">Uncharacterized protein</fullName>
    </submittedName>
</protein>